<accession>A0ABR1NY64</accession>
<evidence type="ECO:0000256" key="3">
    <source>
        <dbReference type="ARBA" id="ARBA00023002"/>
    </source>
</evidence>
<dbReference type="PANTHER" id="PTHR43180:SF11">
    <property type="entry name" value="NAD(P)-BINDING PROTEIN"/>
    <property type="match status" value="1"/>
</dbReference>
<evidence type="ECO:0000313" key="5">
    <source>
        <dbReference type="Proteomes" id="UP001430848"/>
    </source>
</evidence>
<dbReference type="Proteomes" id="UP001430848">
    <property type="component" value="Unassembled WGS sequence"/>
</dbReference>
<dbReference type="PANTHER" id="PTHR43180">
    <property type="entry name" value="3-OXOACYL-(ACYL-CARRIER-PROTEIN) REDUCTASE (AFU_ORTHOLOGUE AFUA_6G11210)"/>
    <property type="match status" value="1"/>
</dbReference>
<organism evidence="4 5">
    <name type="scientific">Diaporthe eres</name>
    <name type="common">Phomopsis oblonga</name>
    <dbReference type="NCBI Taxonomy" id="83184"/>
    <lineage>
        <taxon>Eukaryota</taxon>
        <taxon>Fungi</taxon>
        <taxon>Dikarya</taxon>
        <taxon>Ascomycota</taxon>
        <taxon>Pezizomycotina</taxon>
        <taxon>Sordariomycetes</taxon>
        <taxon>Sordariomycetidae</taxon>
        <taxon>Diaporthales</taxon>
        <taxon>Diaporthaceae</taxon>
        <taxon>Diaporthe</taxon>
        <taxon>Diaporthe eres species complex</taxon>
    </lineage>
</organism>
<dbReference type="Gene3D" id="3.40.50.720">
    <property type="entry name" value="NAD(P)-binding Rossmann-like Domain"/>
    <property type="match status" value="2"/>
</dbReference>
<gene>
    <name evidence="4" type="ORF">SLS63_010064</name>
</gene>
<evidence type="ECO:0000313" key="4">
    <source>
        <dbReference type="EMBL" id="KAK7719427.1"/>
    </source>
</evidence>
<dbReference type="InterPro" id="IPR002347">
    <property type="entry name" value="SDR_fam"/>
</dbReference>
<proteinExistence type="inferred from homology"/>
<dbReference type="SUPFAM" id="SSF51735">
    <property type="entry name" value="NAD(P)-binding Rossmann-fold domains"/>
    <property type="match status" value="1"/>
</dbReference>
<evidence type="ECO:0000256" key="2">
    <source>
        <dbReference type="ARBA" id="ARBA00022857"/>
    </source>
</evidence>
<dbReference type="InterPro" id="IPR020904">
    <property type="entry name" value="Sc_DH/Rdtase_CS"/>
</dbReference>
<sequence length="261" mass="28553">MAEIHFSDEDAKALRDRVVVLTGGAQGIGAAAVSLYHSHGAHVYFGDWDEAKGKAVVQELYSKNTGGSVHFQKLDVRNYDSQLALFDTPFKDHGRVDVAVSCAAVKEQGGWFEPEDLDLASVRLVTGITEAPGLFAYSTAKHGVIGLMRALRPWAPLRYGVRVNALCPWATDTQLLGVKEKWVKEKMPLNTPTDVGKIILQCSADRGLNGKAVFITGGRFFDTEEGVDRTLPQWMGEQNAKDFLKGQELLGLVSSVQSFQD</sequence>
<name>A0ABR1NY64_DIAER</name>
<reference evidence="4 5" key="1">
    <citation type="submission" date="2024-02" db="EMBL/GenBank/DDBJ databases">
        <title>De novo assembly and annotation of 12 fungi associated with fruit tree decline syndrome in Ontario, Canada.</title>
        <authorList>
            <person name="Sulman M."/>
            <person name="Ellouze W."/>
            <person name="Ilyukhin E."/>
        </authorList>
    </citation>
    <scope>NUCLEOTIDE SEQUENCE [LARGE SCALE GENOMIC DNA]</scope>
    <source>
        <strain evidence="4 5">M169</strain>
    </source>
</reference>
<keyword evidence="3" id="KW-0560">Oxidoreductase</keyword>
<dbReference type="InterPro" id="IPR036291">
    <property type="entry name" value="NAD(P)-bd_dom_sf"/>
</dbReference>
<dbReference type="PROSITE" id="PS00061">
    <property type="entry name" value="ADH_SHORT"/>
    <property type="match status" value="1"/>
</dbReference>
<dbReference type="EMBL" id="JAKNSF020000079">
    <property type="protein sequence ID" value="KAK7719427.1"/>
    <property type="molecule type" value="Genomic_DNA"/>
</dbReference>
<dbReference type="Pfam" id="PF00106">
    <property type="entry name" value="adh_short"/>
    <property type="match status" value="2"/>
</dbReference>
<dbReference type="PRINTS" id="PR00081">
    <property type="entry name" value="GDHRDH"/>
</dbReference>
<protein>
    <submittedName>
        <fullName evidence="4">Uncharacterized protein</fullName>
    </submittedName>
</protein>
<comment type="similarity">
    <text evidence="1">Belongs to the short-chain dehydrogenases/reductases (SDR) family.</text>
</comment>
<comment type="caution">
    <text evidence="4">The sequence shown here is derived from an EMBL/GenBank/DDBJ whole genome shotgun (WGS) entry which is preliminary data.</text>
</comment>
<evidence type="ECO:0000256" key="1">
    <source>
        <dbReference type="ARBA" id="ARBA00006484"/>
    </source>
</evidence>
<keyword evidence="2" id="KW-0521">NADP</keyword>
<keyword evidence="5" id="KW-1185">Reference proteome</keyword>